<reference evidence="1" key="1">
    <citation type="submission" date="2020-10" db="EMBL/GenBank/DDBJ databases">
        <authorList>
            <person name="Castelo-Branco R."/>
            <person name="Eusebio N."/>
            <person name="Adriana R."/>
            <person name="Vieira A."/>
            <person name="Brugerolle De Fraissinette N."/>
            <person name="Rezende De Castro R."/>
            <person name="Schneider M.P."/>
            <person name="Vasconcelos V."/>
            <person name="Leao P.N."/>
        </authorList>
    </citation>
    <scope>NUCLEOTIDE SEQUENCE</scope>
    <source>
        <strain evidence="1">LEGE 11467</strain>
    </source>
</reference>
<protein>
    <submittedName>
        <fullName evidence="1">Uncharacterized protein</fullName>
    </submittedName>
</protein>
<organism evidence="1 2">
    <name type="scientific">Zarconia navalis LEGE 11467</name>
    <dbReference type="NCBI Taxonomy" id="1828826"/>
    <lineage>
        <taxon>Bacteria</taxon>
        <taxon>Bacillati</taxon>
        <taxon>Cyanobacteriota</taxon>
        <taxon>Cyanophyceae</taxon>
        <taxon>Oscillatoriophycideae</taxon>
        <taxon>Oscillatoriales</taxon>
        <taxon>Oscillatoriales incertae sedis</taxon>
        <taxon>Zarconia</taxon>
        <taxon>Zarconia navalis</taxon>
    </lineage>
</organism>
<gene>
    <name evidence="1" type="ORF">IQ235_13785</name>
</gene>
<dbReference type="RefSeq" id="WP_264322043.1">
    <property type="nucleotide sequence ID" value="NZ_JADEXN010000255.1"/>
</dbReference>
<dbReference type="EMBL" id="JADEXN010000255">
    <property type="protein sequence ID" value="MBE9041851.1"/>
    <property type="molecule type" value="Genomic_DNA"/>
</dbReference>
<comment type="caution">
    <text evidence="1">The sequence shown here is derived from an EMBL/GenBank/DDBJ whole genome shotgun (WGS) entry which is preliminary data.</text>
</comment>
<evidence type="ECO:0000313" key="2">
    <source>
        <dbReference type="Proteomes" id="UP000621799"/>
    </source>
</evidence>
<name>A0A928W0S4_9CYAN</name>
<accession>A0A928W0S4</accession>
<proteinExistence type="predicted"/>
<dbReference type="Proteomes" id="UP000621799">
    <property type="component" value="Unassembled WGS sequence"/>
</dbReference>
<sequence length="231" mass="25286">MNQRQNSNDPIGSPHPLPWNWAMTTHAQVSSTRGFGVKYYRTGHLISPDGAYGAYSQVEMQVDPKLHRSSLRSRLFVENRRTGEIQRVVPTSPIATSARAAIDPTQMRGTISVSIPLSWSRGGDRLLARQFEGLFCSSEATDYAVIWDGKRKRSTTLAPNRLDGGCAVLLGWSQASSDRVLFRLGGLGSREWSVCAVDIGGTTVMANDDRPLLFGNPLNAMLESTKVAASF</sequence>
<keyword evidence="2" id="KW-1185">Reference proteome</keyword>
<evidence type="ECO:0000313" key="1">
    <source>
        <dbReference type="EMBL" id="MBE9041851.1"/>
    </source>
</evidence>
<dbReference type="AlphaFoldDB" id="A0A928W0S4"/>